<dbReference type="Pfam" id="PF14937">
    <property type="entry name" value="DUF4500"/>
    <property type="match status" value="1"/>
</dbReference>
<feature type="transmembrane region" description="Helical" evidence="8">
    <location>
        <begin position="34"/>
        <end position="52"/>
    </location>
</feature>
<accession>T1KXJ4</accession>
<dbReference type="EnsemblMetazoa" id="tetur26g00380.1">
    <property type="protein sequence ID" value="tetur26g00380.1"/>
    <property type="gene ID" value="tetur26g00380"/>
</dbReference>
<keyword evidence="10" id="KW-1185">Reference proteome</keyword>
<sequence length="79" mass="8850">MKMSENQKPGIGQVPTTNLFRITNFELFAKPNKYVMIAGSLAMATSVGYLIYMNSKGSKTEPQPEEIIQEPVPVKSKWD</sequence>
<reference evidence="10" key="1">
    <citation type="submission" date="2011-08" db="EMBL/GenBank/DDBJ databases">
        <authorList>
            <person name="Rombauts S."/>
        </authorList>
    </citation>
    <scope>NUCLEOTIDE SEQUENCE</scope>
    <source>
        <strain evidence="10">London</strain>
    </source>
</reference>
<evidence type="ECO:0000256" key="2">
    <source>
        <dbReference type="ARBA" id="ARBA00009328"/>
    </source>
</evidence>
<name>T1KXJ4_TETUR</name>
<comment type="similarity">
    <text evidence="2">Belongs to the SMIM8 family.</text>
</comment>
<dbReference type="InterPro" id="IPR026686">
    <property type="entry name" value="UPF0708"/>
</dbReference>
<evidence type="ECO:0000313" key="10">
    <source>
        <dbReference type="Proteomes" id="UP000015104"/>
    </source>
</evidence>
<reference evidence="9" key="2">
    <citation type="submission" date="2015-06" db="UniProtKB">
        <authorList>
            <consortium name="EnsemblMetazoa"/>
        </authorList>
    </citation>
    <scope>IDENTIFICATION</scope>
</reference>
<dbReference type="AlphaFoldDB" id="T1KXJ4"/>
<keyword evidence="4 8" id="KW-0812">Transmembrane</keyword>
<dbReference type="PANTHER" id="PTHR14274:SF1">
    <property type="entry name" value="SMALL INTEGRAL MEMBRANE PROTEIN 8"/>
    <property type="match status" value="1"/>
</dbReference>
<evidence type="ECO:0000256" key="1">
    <source>
        <dbReference type="ARBA" id="ARBA00004167"/>
    </source>
</evidence>
<evidence type="ECO:0000256" key="7">
    <source>
        <dbReference type="SAM" id="MobiDB-lite"/>
    </source>
</evidence>
<evidence type="ECO:0000256" key="4">
    <source>
        <dbReference type="ARBA" id="ARBA00022692"/>
    </source>
</evidence>
<evidence type="ECO:0000256" key="6">
    <source>
        <dbReference type="ARBA" id="ARBA00023136"/>
    </source>
</evidence>
<dbReference type="EMBL" id="CAEY01000695">
    <property type="status" value="NOT_ANNOTATED_CDS"/>
    <property type="molecule type" value="Genomic_DNA"/>
</dbReference>
<evidence type="ECO:0000313" key="9">
    <source>
        <dbReference type="EnsemblMetazoa" id="tetur26g00380.1"/>
    </source>
</evidence>
<dbReference type="HOGENOM" id="CLU_2609149_0_0_1"/>
<proteinExistence type="inferred from homology"/>
<organism evidence="9 10">
    <name type="scientific">Tetranychus urticae</name>
    <name type="common">Two-spotted spider mite</name>
    <dbReference type="NCBI Taxonomy" id="32264"/>
    <lineage>
        <taxon>Eukaryota</taxon>
        <taxon>Metazoa</taxon>
        <taxon>Ecdysozoa</taxon>
        <taxon>Arthropoda</taxon>
        <taxon>Chelicerata</taxon>
        <taxon>Arachnida</taxon>
        <taxon>Acari</taxon>
        <taxon>Acariformes</taxon>
        <taxon>Trombidiformes</taxon>
        <taxon>Prostigmata</taxon>
        <taxon>Eleutherengona</taxon>
        <taxon>Raphignathae</taxon>
        <taxon>Tetranychoidea</taxon>
        <taxon>Tetranychidae</taxon>
        <taxon>Tetranychus</taxon>
    </lineage>
</organism>
<evidence type="ECO:0000256" key="3">
    <source>
        <dbReference type="ARBA" id="ARBA00014451"/>
    </source>
</evidence>
<keyword evidence="5 8" id="KW-1133">Transmembrane helix</keyword>
<dbReference type="Proteomes" id="UP000015104">
    <property type="component" value="Unassembled WGS sequence"/>
</dbReference>
<feature type="region of interest" description="Disordered" evidence="7">
    <location>
        <begin position="56"/>
        <end position="79"/>
    </location>
</feature>
<evidence type="ECO:0000256" key="8">
    <source>
        <dbReference type="SAM" id="Phobius"/>
    </source>
</evidence>
<evidence type="ECO:0000256" key="5">
    <source>
        <dbReference type="ARBA" id="ARBA00022989"/>
    </source>
</evidence>
<feature type="compositionally biased region" description="Low complexity" evidence="7">
    <location>
        <begin position="69"/>
        <end position="79"/>
    </location>
</feature>
<dbReference type="PANTHER" id="PTHR14274">
    <property type="entry name" value="SMALL INTEGRAL MEMBRANE PROTEIN 8"/>
    <property type="match status" value="1"/>
</dbReference>
<protein>
    <recommendedName>
        <fullName evidence="3">Small integral membrane protein 8</fullName>
    </recommendedName>
</protein>
<dbReference type="GO" id="GO:0016020">
    <property type="term" value="C:membrane"/>
    <property type="evidence" value="ECO:0007669"/>
    <property type="project" value="UniProtKB-SubCell"/>
</dbReference>
<keyword evidence="6 8" id="KW-0472">Membrane</keyword>
<comment type="subcellular location">
    <subcellularLocation>
        <location evidence="1">Membrane</location>
        <topology evidence="1">Single-pass membrane protein</topology>
    </subcellularLocation>
</comment>